<dbReference type="PROSITE" id="PS50106">
    <property type="entry name" value="PDZ"/>
    <property type="match status" value="1"/>
</dbReference>
<comment type="caution">
    <text evidence="13">The sequence shown here is derived from an EMBL/GenBank/DDBJ whole genome shotgun (WGS) entry which is preliminary data.</text>
</comment>
<keyword evidence="10 11" id="KW-0472">Membrane</keyword>
<dbReference type="InterPro" id="IPR008915">
    <property type="entry name" value="Peptidase_M50"/>
</dbReference>
<keyword evidence="9 11" id="KW-0482">Metalloprotease</keyword>
<evidence type="ECO:0000313" key="14">
    <source>
        <dbReference type="Proteomes" id="UP000319322"/>
    </source>
</evidence>
<feature type="transmembrane region" description="Helical" evidence="11">
    <location>
        <begin position="319"/>
        <end position="337"/>
    </location>
</feature>
<dbReference type="InterPro" id="IPR004387">
    <property type="entry name" value="Pept_M50_Zn"/>
</dbReference>
<reference evidence="13 14" key="1">
    <citation type="submission" date="2019-07" db="EMBL/GenBank/DDBJ databases">
        <title>Helicobacter labacensis sp. nov., Helicobacter mehlei sp. nov. and Helicobacter vulpis sp. nov., isolated from gastric mucosa of red fox (Vulpis vulpis).</title>
        <authorList>
            <person name="Kusar D."/>
            <person name="Gruntar I."/>
            <person name="Pate M."/>
            <person name="Zajc U."/>
            <person name="Ocepek M."/>
        </authorList>
    </citation>
    <scope>NUCLEOTIDE SEQUENCE [LARGE SCALE GENOMIC DNA]</scope>
    <source>
        <strain evidence="13 14">L8b</strain>
    </source>
</reference>
<reference evidence="14" key="2">
    <citation type="submission" date="2019-07" db="EMBL/GenBank/DDBJ databases">
        <title>Helicobacter labacensis sp. nov., Helicobacter mehlei sp. nov. and Helicobacter vulpis sp. nov., isolated from gastric mucosa of red fox (Vulpis vulpis).</title>
        <authorList>
            <person name="Papic B."/>
        </authorList>
    </citation>
    <scope>NUCLEOTIDE SEQUENCE [LARGE SCALE GENOMIC DNA]</scope>
    <source>
        <strain evidence="14">L8b</strain>
    </source>
</reference>
<keyword evidence="14" id="KW-1185">Reference proteome</keyword>
<dbReference type="InterPro" id="IPR041489">
    <property type="entry name" value="PDZ_6"/>
</dbReference>
<accession>A0A553V0M6</accession>
<evidence type="ECO:0000256" key="4">
    <source>
        <dbReference type="ARBA" id="ARBA00022670"/>
    </source>
</evidence>
<dbReference type="RefSeq" id="WP_120947884.1">
    <property type="nucleotide sequence ID" value="NZ_QXQP01000001.1"/>
</dbReference>
<dbReference type="CDD" id="cd06163">
    <property type="entry name" value="S2P-M50_PDZ_RseP-like"/>
    <property type="match status" value="1"/>
</dbReference>
<dbReference type="Pfam" id="PF02163">
    <property type="entry name" value="Peptidase_M50"/>
    <property type="match status" value="1"/>
</dbReference>
<dbReference type="EC" id="3.4.24.-" evidence="11"/>
<dbReference type="Gene3D" id="2.30.42.10">
    <property type="match status" value="1"/>
</dbReference>
<organism evidence="13 14">
    <name type="scientific">Helicobacter mehlei</name>
    <dbReference type="NCBI Taxonomy" id="2316080"/>
    <lineage>
        <taxon>Bacteria</taxon>
        <taxon>Pseudomonadati</taxon>
        <taxon>Campylobacterota</taxon>
        <taxon>Epsilonproteobacteria</taxon>
        <taxon>Campylobacterales</taxon>
        <taxon>Helicobacteraceae</taxon>
        <taxon>Helicobacter</taxon>
    </lineage>
</organism>
<evidence type="ECO:0000256" key="8">
    <source>
        <dbReference type="ARBA" id="ARBA00022989"/>
    </source>
</evidence>
<evidence type="ECO:0000256" key="5">
    <source>
        <dbReference type="ARBA" id="ARBA00022692"/>
    </source>
</evidence>
<comment type="similarity">
    <text evidence="3 11">Belongs to the peptidase M50B family.</text>
</comment>
<sequence length="346" mass="37283">MSLLFSLVALGFLIFFHELGHFLVARACGVHVEVFSIGFGRKIWAKMHGETQYALSLIPLGGYVKLKGQDFENPSLEPDSYNSKTPLQKIAILMAGPLFNLLLAFGIYSGLNLIGQKSLAPIVGSLIPNMPAVQAGLQAQDRILAINGDPIADWQALTKAVQKSQGTLQVTFKRGTQTLTLPITPITQERTNIFHEHVASKAIGIAPAQAFVVLRYSVLGAFKHAGAQLVGMVGLVLQGLEKLIVGVVGVSELSSVVGIVDFMAHQSDWSILLLSVAFISINLGILNLLPIPMLDGGQILFVFYESLARKKIGLKSIQALNMLGLGILITLMAIGLFNDLIRLLHA</sequence>
<dbReference type="AlphaFoldDB" id="A0A553V0M6"/>
<feature type="domain" description="PDZ" evidence="12">
    <location>
        <begin position="110"/>
        <end position="176"/>
    </location>
</feature>
<keyword evidence="4 13" id="KW-0645">Protease</keyword>
<dbReference type="NCBIfam" id="TIGR00054">
    <property type="entry name" value="RIP metalloprotease RseP"/>
    <property type="match status" value="1"/>
</dbReference>
<dbReference type="EMBL" id="VKGC01000004">
    <property type="protein sequence ID" value="TSA86017.1"/>
    <property type="molecule type" value="Genomic_DNA"/>
</dbReference>
<dbReference type="InterPro" id="IPR001478">
    <property type="entry name" value="PDZ"/>
</dbReference>
<name>A0A553V0M6_9HELI</name>
<dbReference type="Pfam" id="PF17820">
    <property type="entry name" value="PDZ_6"/>
    <property type="match status" value="1"/>
</dbReference>
<evidence type="ECO:0000256" key="1">
    <source>
        <dbReference type="ARBA" id="ARBA00001947"/>
    </source>
</evidence>
<reference evidence="13 14" key="3">
    <citation type="submission" date="2019-07" db="EMBL/GenBank/DDBJ databases">
        <authorList>
            <person name="Papic B."/>
        </authorList>
    </citation>
    <scope>NUCLEOTIDE SEQUENCE [LARGE SCALE GENOMIC DNA]</scope>
    <source>
        <strain evidence="13 14">L8b</strain>
    </source>
</reference>
<gene>
    <name evidence="13" type="primary">rseP</name>
    <name evidence="13" type="ORF">FNE76_02735</name>
</gene>
<dbReference type="SUPFAM" id="SSF50156">
    <property type="entry name" value="PDZ domain-like"/>
    <property type="match status" value="1"/>
</dbReference>
<feature type="transmembrane region" description="Helical" evidence="11">
    <location>
        <begin position="90"/>
        <end position="111"/>
    </location>
</feature>
<keyword evidence="11" id="KW-0479">Metal-binding</keyword>
<keyword evidence="8 11" id="KW-1133">Transmembrane helix</keyword>
<evidence type="ECO:0000256" key="3">
    <source>
        <dbReference type="ARBA" id="ARBA00007931"/>
    </source>
</evidence>
<dbReference type="GO" id="GO:0046872">
    <property type="term" value="F:metal ion binding"/>
    <property type="evidence" value="ECO:0007669"/>
    <property type="project" value="UniProtKB-KW"/>
</dbReference>
<dbReference type="Proteomes" id="UP000319322">
    <property type="component" value="Unassembled WGS sequence"/>
</dbReference>
<dbReference type="GO" id="GO:0006508">
    <property type="term" value="P:proteolysis"/>
    <property type="evidence" value="ECO:0007669"/>
    <property type="project" value="UniProtKB-KW"/>
</dbReference>
<dbReference type="PANTHER" id="PTHR42837">
    <property type="entry name" value="REGULATOR OF SIGMA-E PROTEASE RSEP"/>
    <property type="match status" value="1"/>
</dbReference>
<dbReference type="InterPro" id="IPR036034">
    <property type="entry name" value="PDZ_sf"/>
</dbReference>
<keyword evidence="5 11" id="KW-0812">Transmembrane</keyword>
<dbReference type="PANTHER" id="PTHR42837:SF2">
    <property type="entry name" value="MEMBRANE METALLOPROTEASE ARASP2, CHLOROPLASTIC-RELATED"/>
    <property type="match status" value="1"/>
</dbReference>
<dbReference type="SMART" id="SM00228">
    <property type="entry name" value="PDZ"/>
    <property type="match status" value="1"/>
</dbReference>
<evidence type="ECO:0000256" key="10">
    <source>
        <dbReference type="ARBA" id="ARBA00023136"/>
    </source>
</evidence>
<dbReference type="GO" id="GO:0016020">
    <property type="term" value="C:membrane"/>
    <property type="evidence" value="ECO:0007669"/>
    <property type="project" value="UniProtKB-SubCell"/>
</dbReference>
<evidence type="ECO:0000256" key="2">
    <source>
        <dbReference type="ARBA" id="ARBA00004141"/>
    </source>
</evidence>
<evidence type="ECO:0000256" key="9">
    <source>
        <dbReference type="ARBA" id="ARBA00023049"/>
    </source>
</evidence>
<dbReference type="CDD" id="cd23081">
    <property type="entry name" value="cpPDZ_EcRseP-like"/>
    <property type="match status" value="1"/>
</dbReference>
<evidence type="ECO:0000256" key="6">
    <source>
        <dbReference type="ARBA" id="ARBA00022801"/>
    </source>
</evidence>
<comment type="cofactor">
    <cofactor evidence="1 11">
        <name>Zn(2+)</name>
        <dbReference type="ChEBI" id="CHEBI:29105"/>
    </cofactor>
</comment>
<keyword evidence="7 11" id="KW-0862">Zinc</keyword>
<feature type="transmembrane region" description="Helical" evidence="11">
    <location>
        <begin position="269"/>
        <end position="289"/>
    </location>
</feature>
<evidence type="ECO:0000259" key="12">
    <source>
        <dbReference type="PROSITE" id="PS50106"/>
    </source>
</evidence>
<protein>
    <recommendedName>
        <fullName evidence="11">Zinc metalloprotease</fullName>
        <ecNumber evidence="11">3.4.24.-</ecNumber>
    </recommendedName>
</protein>
<dbReference type="GO" id="GO:0004222">
    <property type="term" value="F:metalloendopeptidase activity"/>
    <property type="evidence" value="ECO:0007669"/>
    <property type="project" value="InterPro"/>
</dbReference>
<evidence type="ECO:0000256" key="7">
    <source>
        <dbReference type="ARBA" id="ARBA00022833"/>
    </source>
</evidence>
<comment type="subcellular location">
    <subcellularLocation>
        <location evidence="2">Membrane</location>
        <topology evidence="2">Multi-pass membrane protein</topology>
    </subcellularLocation>
</comment>
<evidence type="ECO:0000256" key="11">
    <source>
        <dbReference type="RuleBase" id="RU362031"/>
    </source>
</evidence>
<dbReference type="OrthoDB" id="9782003at2"/>
<keyword evidence="6 11" id="KW-0378">Hydrolase</keyword>
<evidence type="ECO:0000313" key="13">
    <source>
        <dbReference type="EMBL" id="TSA86017.1"/>
    </source>
</evidence>
<proteinExistence type="inferred from homology"/>